<gene>
    <name evidence="1" type="ORF">SAMN05660359_02106</name>
</gene>
<sequence>MRQWISADGTVAGPDGESDVVDAVTDCPSDRHDAALLDPAGPGVRLALQEAETWPGGALRVRYAVPGA</sequence>
<accession>A0A1I5FCX1</accession>
<dbReference type="RefSeq" id="WP_075013438.1">
    <property type="nucleotide sequence ID" value="NZ_FOWE01000004.1"/>
</dbReference>
<protein>
    <submittedName>
        <fullName evidence="1">Uncharacterized protein</fullName>
    </submittedName>
</protein>
<dbReference type="AlphaFoldDB" id="A0A1I5FCX1"/>
<dbReference type="Proteomes" id="UP000183642">
    <property type="component" value="Unassembled WGS sequence"/>
</dbReference>
<evidence type="ECO:0000313" key="1">
    <source>
        <dbReference type="EMBL" id="SFO21587.1"/>
    </source>
</evidence>
<keyword evidence="2" id="KW-1185">Reference proteome</keyword>
<dbReference type="OrthoDB" id="195113at2"/>
<evidence type="ECO:0000313" key="2">
    <source>
        <dbReference type="Proteomes" id="UP000183642"/>
    </source>
</evidence>
<proteinExistence type="predicted"/>
<name>A0A1I5FCX1_9ACTN</name>
<dbReference type="EMBL" id="FOWE01000004">
    <property type="protein sequence ID" value="SFO21587.1"/>
    <property type="molecule type" value="Genomic_DNA"/>
</dbReference>
<reference evidence="2" key="1">
    <citation type="submission" date="2016-10" db="EMBL/GenBank/DDBJ databases">
        <authorList>
            <person name="Varghese N."/>
            <person name="Submissions S."/>
        </authorList>
    </citation>
    <scope>NUCLEOTIDE SEQUENCE [LARGE SCALE GENOMIC DNA]</scope>
    <source>
        <strain evidence="2">DSM 43161</strain>
    </source>
</reference>
<organism evidence="1 2">
    <name type="scientific">Geodermatophilus obscurus</name>
    <dbReference type="NCBI Taxonomy" id="1861"/>
    <lineage>
        <taxon>Bacteria</taxon>
        <taxon>Bacillati</taxon>
        <taxon>Actinomycetota</taxon>
        <taxon>Actinomycetes</taxon>
        <taxon>Geodermatophilales</taxon>
        <taxon>Geodermatophilaceae</taxon>
        <taxon>Geodermatophilus</taxon>
    </lineage>
</organism>